<comment type="function">
    <text evidence="11">Catalyzes the ATP-dependent conversion of 7-carboxy-7-deazaguanine (CDG) to 7-cyano-7-deazaguanine (preQ(0)).</text>
</comment>
<organism evidence="12 13">
    <name type="scientific">Sulfurospirillum tamanense</name>
    <dbReference type="NCBI Taxonomy" id="2813362"/>
    <lineage>
        <taxon>Bacteria</taxon>
        <taxon>Pseudomonadati</taxon>
        <taxon>Campylobacterota</taxon>
        <taxon>Epsilonproteobacteria</taxon>
        <taxon>Campylobacterales</taxon>
        <taxon>Sulfurospirillaceae</taxon>
        <taxon>Sulfurospirillum</taxon>
    </lineage>
</organism>
<comment type="catalytic activity">
    <reaction evidence="10 11">
        <text>7-carboxy-7-carbaguanine + NH4(+) + 2 ATP = 7-cyano-7-carbaguanine + 2 AMP + 2 diphosphate + 2 H(+)</text>
        <dbReference type="Rhea" id="RHEA:27982"/>
        <dbReference type="ChEBI" id="CHEBI:15378"/>
        <dbReference type="ChEBI" id="CHEBI:28938"/>
        <dbReference type="ChEBI" id="CHEBI:30616"/>
        <dbReference type="ChEBI" id="CHEBI:33019"/>
        <dbReference type="ChEBI" id="CHEBI:45075"/>
        <dbReference type="ChEBI" id="CHEBI:61036"/>
        <dbReference type="ChEBI" id="CHEBI:456215"/>
        <dbReference type="EC" id="6.3.4.20"/>
    </reaction>
</comment>
<dbReference type="CDD" id="cd01995">
    <property type="entry name" value="QueC-like"/>
    <property type="match status" value="1"/>
</dbReference>
<evidence type="ECO:0000256" key="9">
    <source>
        <dbReference type="ARBA" id="ARBA00039149"/>
    </source>
</evidence>
<evidence type="ECO:0000256" key="8">
    <source>
        <dbReference type="ARBA" id="ARBA00037993"/>
    </source>
</evidence>
<evidence type="ECO:0000313" key="13">
    <source>
        <dbReference type="Proteomes" id="UP000703590"/>
    </source>
</evidence>
<dbReference type="HAMAP" id="MF_01633">
    <property type="entry name" value="QueC"/>
    <property type="match status" value="1"/>
</dbReference>
<keyword evidence="2 11" id="KW-0436">Ligase</keyword>
<gene>
    <name evidence="11 12" type="primary">queC</name>
    <name evidence="12" type="ORF">JWV37_06245</name>
</gene>
<evidence type="ECO:0000256" key="5">
    <source>
        <dbReference type="ARBA" id="ARBA00022785"/>
    </source>
</evidence>
<evidence type="ECO:0000256" key="1">
    <source>
        <dbReference type="ARBA" id="ARBA00005061"/>
    </source>
</evidence>
<feature type="binding site" evidence="11">
    <location>
        <position position="207"/>
    </location>
    <ligand>
        <name>Zn(2+)</name>
        <dbReference type="ChEBI" id="CHEBI:29105"/>
    </ligand>
</feature>
<sequence length="229" mass="25251">MKTSKALVVFSGGQDSTTCLGWAKNRFESVETITFDYGQKHRIEITQAKKIAKALHVNNTVLSLDAFAQLNDSALIDGTKDIGAHHATHANLPASFVPNRNAIFFTLAHAFAQKQGIEHIIIGVSQTDYSGYPDCRAPFVDALEKALNLGSEAAITFHAPLMHLDKAQTFALAQTEGVLTHVIDDSHTCYNGDHTHKHPWGYGCDTCPACVLRKMGWEEFKREENVRNS</sequence>
<dbReference type="SUPFAM" id="SSF52402">
    <property type="entry name" value="Adenine nucleotide alpha hydrolases-like"/>
    <property type="match status" value="1"/>
</dbReference>
<comment type="similarity">
    <text evidence="8 11">Belongs to the QueC family.</text>
</comment>
<keyword evidence="13" id="KW-1185">Reference proteome</keyword>
<evidence type="ECO:0000256" key="2">
    <source>
        <dbReference type="ARBA" id="ARBA00022598"/>
    </source>
</evidence>
<protein>
    <recommendedName>
        <fullName evidence="9 11">7-cyano-7-deazaguanine synthase</fullName>
        <ecNumber evidence="9 11">6.3.4.20</ecNumber>
    </recommendedName>
    <alternativeName>
        <fullName evidence="11">7-cyano-7-carbaguanine synthase</fullName>
    </alternativeName>
    <alternativeName>
        <fullName evidence="11">PreQ(0) synthase</fullName>
    </alternativeName>
    <alternativeName>
        <fullName evidence="11">Queuosine biosynthesis protein QueC</fullName>
    </alternativeName>
</protein>
<keyword evidence="6 11" id="KW-0862">Zinc</keyword>
<feature type="binding site" evidence="11">
    <location>
        <position position="189"/>
    </location>
    <ligand>
        <name>Zn(2+)</name>
        <dbReference type="ChEBI" id="CHEBI:29105"/>
    </ligand>
</feature>
<accession>A0ABS2WSM0</accession>
<comment type="caution">
    <text evidence="12">The sequence shown here is derived from an EMBL/GenBank/DDBJ whole genome shotgun (WGS) entry which is preliminary data.</text>
</comment>
<dbReference type="Pfam" id="PF06508">
    <property type="entry name" value="QueC"/>
    <property type="match status" value="1"/>
</dbReference>
<keyword evidence="7 11" id="KW-0067">ATP-binding</keyword>
<dbReference type="PANTHER" id="PTHR42914">
    <property type="entry name" value="7-CYANO-7-DEAZAGUANINE SYNTHASE"/>
    <property type="match status" value="1"/>
</dbReference>
<dbReference type="Gene3D" id="3.40.50.620">
    <property type="entry name" value="HUPs"/>
    <property type="match status" value="1"/>
</dbReference>
<dbReference type="Proteomes" id="UP000703590">
    <property type="component" value="Unassembled WGS sequence"/>
</dbReference>
<reference evidence="12" key="1">
    <citation type="submission" date="2021-02" db="EMBL/GenBank/DDBJ databases">
        <title>Sulfurospirillum tamanensis sp. nov.</title>
        <authorList>
            <person name="Frolova A."/>
            <person name="Merkel A."/>
            <person name="Slobodkin A."/>
        </authorList>
    </citation>
    <scope>NUCLEOTIDE SEQUENCE</scope>
    <source>
        <strain evidence="12">T05b</strain>
    </source>
</reference>
<feature type="binding site" evidence="11">
    <location>
        <begin position="10"/>
        <end position="20"/>
    </location>
    <ligand>
        <name>ATP</name>
        <dbReference type="ChEBI" id="CHEBI:30616"/>
    </ligand>
</feature>
<dbReference type="InterPro" id="IPR014729">
    <property type="entry name" value="Rossmann-like_a/b/a_fold"/>
</dbReference>
<evidence type="ECO:0000256" key="4">
    <source>
        <dbReference type="ARBA" id="ARBA00022741"/>
    </source>
</evidence>
<keyword evidence="5 11" id="KW-0671">Queuosine biosynthesis</keyword>
<evidence type="ECO:0000313" key="12">
    <source>
        <dbReference type="EMBL" id="MBN2964373.1"/>
    </source>
</evidence>
<dbReference type="NCBIfam" id="TIGR00364">
    <property type="entry name" value="7-cyano-7-deazaguanine synthase QueC"/>
    <property type="match status" value="1"/>
</dbReference>
<keyword evidence="4 11" id="KW-0547">Nucleotide-binding</keyword>
<dbReference type="EC" id="6.3.4.20" evidence="9 11"/>
<keyword evidence="3 11" id="KW-0479">Metal-binding</keyword>
<dbReference type="InterPro" id="IPR018317">
    <property type="entry name" value="QueC"/>
</dbReference>
<evidence type="ECO:0000256" key="11">
    <source>
        <dbReference type="HAMAP-Rule" id="MF_01633"/>
    </source>
</evidence>
<name>A0ABS2WSM0_9BACT</name>
<feature type="binding site" evidence="11">
    <location>
        <position position="204"/>
    </location>
    <ligand>
        <name>Zn(2+)</name>
        <dbReference type="ChEBI" id="CHEBI:29105"/>
    </ligand>
</feature>
<reference evidence="12" key="2">
    <citation type="submission" date="2021-02" db="EMBL/GenBank/DDBJ databases">
        <authorList>
            <person name="Merkel A.Y."/>
        </authorList>
    </citation>
    <scope>NUCLEOTIDE SEQUENCE</scope>
    <source>
        <strain evidence="12">T05b</strain>
    </source>
</reference>
<evidence type="ECO:0000256" key="7">
    <source>
        <dbReference type="ARBA" id="ARBA00022840"/>
    </source>
</evidence>
<dbReference type="PIRSF" id="PIRSF006293">
    <property type="entry name" value="ExsB"/>
    <property type="match status" value="1"/>
</dbReference>
<evidence type="ECO:0000256" key="6">
    <source>
        <dbReference type="ARBA" id="ARBA00022833"/>
    </source>
</evidence>
<comment type="pathway">
    <text evidence="1 11">Purine metabolism; 7-cyano-7-deazaguanine biosynthesis.</text>
</comment>
<comment type="cofactor">
    <cofactor evidence="11">
        <name>Zn(2+)</name>
        <dbReference type="ChEBI" id="CHEBI:29105"/>
    </cofactor>
    <text evidence="11">Binds 1 zinc ion per subunit.</text>
</comment>
<dbReference type="EMBL" id="JAFHKK010000011">
    <property type="protein sequence ID" value="MBN2964373.1"/>
    <property type="molecule type" value="Genomic_DNA"/>
</dbReference>
<dbReference type="RefSeq" id="WP_205458925.1">
    <property type="nucleotide sequence ID" value="NZ_JAFHKK010000011.1"/>
</dbReference>
<dbReference type="PANTHER" id="PTHR42914:SF1">
    <property type="entry name" value="7-CYANO-7-DEAZAGUANINE SYNTHASE"/>
    <property type="match status" value="1"/>
</dbReference>
<evidence type="ECO:0000256" key="10">
    <source>
        <dbReference type="ARBA" id="ARBA00047890"/>
    </source>
</evidence>
<proteinExistence type="inferred from homology"/>
<feature type="binding site" evidence="11">
    <location>
        <position position="210"/>
    </location>
    <ligand>
        <name>Zn(2+)</name>
        <dbReference type="ChEBI" id="CHEBI:29105"/>
    </ligand>
</feature>
<evidence type="ECO:0000256" key="3">
    <source>
        <dbReference type="ARBA" id="ARBA00022723"/>
    </source>
</evidence>